<dbReference type="EMBL" id="CAJZBQ010000010">
    <property type="protein sequence ID" value="CAG9313110.1"/>
    <property type="molecule type" value="Genomic_DNA"/>
</dbReference>
<evidence type="ECO:0008006" key="4">
    <source>
        <dbReference type="Google" id="ProtNLM"/>
    </source>
</evidence>
<feature type="signal peptide" evidence="1">
    <location>
        <begin position="1"/>
        <end position="18"/>
    </location>
</feature>
<feature type="chain" id="PRO_5043482399" description="Sodefrin-like factor" evidence="1">
    <location>
        <begin position="19"/>
        <end position="223"/>
    </location>
</feature>
<protein>
    <recommendedName>
        <fullName evidence="4">Sodefrin-like factor</fullName>
    </recommendedName>
</protein>
<dbReference type="Proteomes" id="UP001162131">
    <property type="component" value="Unassembled WGS sequence"/>
</dbReference>
<gene>
    <name evidence="2" type="ORF">BSTOLATCC_MIC8389</name>
</gene>
<name>A0AAU9IH07_9CILI</name>
<keyword evidence="1" id="KW-0732">Signal</keyword>
<sequence>MKLPHLVILGLLLVASNCQDCYTFTCDTLDDLVCAIVYGSQNTVTLNDKGCSYLTCNHTYVEDAVVKSQATGDTINLPCFVGEETENNKIQLDYYVKCETRTANRDLVNGTFPKTCNTTDDCKLKDGDYADCLCGMDGNKYCYADKSSELYEDFWTVCSNHDGQMYYRDMLLWNYTVDNYITLYSAPFCAENLFPEYILNLNFIVDSSMIKTLGFLSLLVHLL</sequence>
<dbReference type="AlphaFoldDB" id="A0AAU9IH07"/>
<keyword evidence="3" id="KW-1185">Reference proteome</keyword>
<evidence type="ECO:0000313" key="3">
    <source>
        <dbReference type="Proteomes" id="UP001162131"/>
    </source>
</evidence>
<reference evidence="2" key="1">
    <citation type="submission" date="2021-09" db="EMBL/GenBank/DDBJ databases">
        <authorList>
            <consortium name="AG Swart"/>
            <person name="Singh M."/>
            <person name="Singh A."/>
            <person name="Seah K."/>
            <person name="Emmerich C."/>
        </authorList>
    </citation>
    <scope>NUCLEOTIDE SEQUENCE</scope>
    <source>
        <strain evidence="2">ATCC30299</strain>
    </source>
</reference>
<proteinExistence type="predicted"/>
<comment type="caution">
    <text evidence="2">The sequence shown here is derived from an EMBL/GenBank/DDBJ whole genome shotgun (WGS) entry which is preliminary data.</text>
</comment>
<organism evidence="2 3">
    <name type="scientific">Blepharisma stoltei</name>
    <dbReference type="NCBI Taxonomy" id="1481888"/>
    <lineage>
        <taxon>Eukaryota</taxon>
        <taxon>Sar</taxon>
        <taxon>Alveolata</taxon>
        <taxon>Ciliophora</taxon>
        <taxon>Postciliodesmatophora</taxon>
        <taxon>Heterotrichea</taxon>
        <taxon>Heterotrichida</taxon>
        <taxon>Blepharismidae</taxon>
        <taxon>Blepharisma</taxon>
    </lineage>
</organism>
<evidence type="ECO:0000313" key="2">
    <source>
        <dbReference type="EMBL" id="CAG9313110.1"/>
    </source>
</evidence>
<accession>A0AAU9IH07</accession>
<evidence type="ECO:0000256" key="1">
    <source>
        <dbReference type="SAM" id="SignalP"/>
    </source>
</evidence>